<dbReference type="InterPro" id="IPR025234">
    <property type="entry name" value="YjzH-like"/>
</dbReference>
<dbReference type="EMBL" id="SDGV01000001">
    <property type="protein sequence ID" value="THB62253.1"/>
    <property type="molecule type" value="Genomic_DNA"/>
</dbReference>
<dbReference type="Proteomes" id="UP000310506">
    <property type="component" value="Unassembled WGS sequence"/>
</dbReference>
<dbReference type="Pfam" id="PF13783">
    <property type="entry name" value="DUF4177"/>
    <property type="match status" value="1"/>
</dbReference>
<protein>
    <submittedName>
        <fullName evidence="1">DUF4177 domain-containing protein</fullName>
    </submittedName>
</protein>
<accession>A0A4S3B8A5</accession>
<dbReference type="OrthoDB" id="1739894at2"/>
<reference evidence="1 2" key="1">
    <citation type="submission" date="2019-01" db="EMBL/GenBank/DDBJ databases">
        <title>Vagococcus silagei sp. nov. isolated from brewer's grain.</title>
        <authorList>
            <person name="Guu J.-R."/>
        </authorList>
    </citation>
    <scope>NUCLEOTIDE SEQUENCE [LARGE SCALE GENOMIC DNA]</scope>
    <source>
        <strain evidence="1 2">2B-2</strain>
    </source>
</reference>
<proteinExistence type="predicted"/>
<dbReference type="AlphaFoldDB" id="A0A4S3B8A5"/>
<sequence length="58" mass="6787">MVKYKYESVKIALGGKLKEDHQEIINQYARRGYRFVGIVPTKFNGSIMTNFDLVFEKD</sequence>
<name>A0A4S3B8A5_9ENTE</name>
<dbReference type="RefSeq" id="WP_136135639.1">
    <property type="nucleotide sequence ID" value="NZ_SDGV01000001.1"/>
</dbReference>
<keyword evidence="2" id="KW-1185">Reference proteome</keyword>
<organism evidence="1 2">
    <name type="scientific">Vagococcus silagei</name>
    <dbReference type="NCBI Taxonomy" id="2508885"/>
    <lineage>
        <taxon>Bacteria</taxon>
        <taxon>Bacillati</taxon>
        <taxon>Bacillota</taxon>
        <taxon>Bacilli</taxon>
        <taxon>Lactobacillales</taxon>
        <taxon>Enterococcaceae</taxon>
        <taxon>Vagococcus</taxon>
    </lineage>
</organism>
<evidence type="ECO:0000313" key="2">
    <source>
        <dbReference type="Proteomes" id="UP000310506"/>
    </source>
</evidence>
<evidence type="ECO:0000313" key="1">
    <source>
        <dbReference type="EMBL" id="THB62253.1"/>
    </source>
</evidence>
<comment type="caution">
    <text evidence="1">The sequence shown here is derived from an EMBL/GenBank/DDBJ whole genome shotgun (WGS) entry which is preliminary data.</text>
</comment>
<gene>
    <name evidence="1" type="ORF">ESZ54_00105</name>
</gene>